<organism evidence="1 2">
    <name type="scientific">Vararia minispora EC-137</name>
    <dbReference type="NCBI Taxonomy" id="1314806"/>
    <lineage>
        <taxon>Eukaryota</taxon>
        <taxon>Fungi</taxon>
        <taxon>Dikarya</taxon>
        <taxon>Basidiomycota</taxon>
        <taxon>Agaricomycotina</taxon>
        <taxon>Agaricomycetes</taxon>
        <taxon>Russulales</taxon>
        <taxon>Lachnocladiaceae</taxon>
        <taxon>Vararia</taxon>
    </lineage>
</organism>
<protein>
    <submittedName>
        <fullName evidence="1">Uncharacterized protein</fullName>
    </submittedName>
</protein>
<comment type="caution">
    <text evidence="1">The sequence shown here is derived from an EMBL/GenBank/DDBJ whole genome shotgun (WGS) entry which is preliminary data.</text>
</comment>
<reference evidence="1" key="2">
    <citation type="journal article" date="2022" name="New Phytol.">
        <title>Evolutionary transition to the ectomycorrhizal habit in the genomes of a hyperdiverse lineage of mushroom-forming fungi.</title>
        <authorList>
            <person name="Looney B."/>
            <person name="Miyauchi S."/>
            <person name="Morin E."/>
            <person name="Drula E."/>
            <person name="Courty P.E."/>
            <person name="Kohler A."/>
            <person name="Kuo A."/>
            <person name="LaButti K."/>
            <person name="Pangilinan J."/>
            <person name="Lipzen A."/>
            <person name="Riley R."/>
            <person name="Andreopoulos W."/>
            <person name="He G."/>
            <person name="Johnson J."/>
            <person name="Nolan M."/>
            <person name="Tritt A."/>
            <person name="Barry K.W."/>
            <person name="Grigoriev I.V."/>
            <person name="Nagy L.G."/>
            <person name="Hibbett D."/>
            <person name="Henrissat B."/>
            <person name="Matheny P.B."/>
            <person name="Labbe J."/>
            <person name="Martin F.M."/>
        </authorList>
    </citation>
    <scope>NUCLEOTIDE SEQUENCE</scope>
    <source>
        <strain evidence="1">EC-137</strain>
    </source>
</reference>
<evidence type="ECO:0000313" key="1">
    <source>
        <dbReference type="EMBL" id="KAI0033368.1"/>
    </source>
</evidence>
<reference evidence="1" key="1">
    <citation type="submission" date="2021-02" db="EMBL/GenBank/DDBJ databases">
        <authorList>
            <consortium name="DOE Joint Genome Institute"/>
            <person name="Ahrendt S."/>
            <person name="Looney B.P."/>
            <person name="Miyauchi S."/>
            <person name="Morin E."/>
            <person name="Drula E."/>
            <person name="Courty P.E."/>
            <person name="Chicoki N."/>
            <person name="Fauchery L."/>
            <person name="Kohler A."/>
            <person name="Kuo A."/>
            <person name="Labutti K."/>
            <person name="Pangilinan J."/>
            <person name="Lipzen A."/>
            <person name="Riley R."/>
            <person name="Andreopoulos W."/>
            <person name="He G."/>
            <person name="Johnson J."/>
            <person name="Barry K.W."/>
            <person name="Grigoriev I.V."/>
            <person name="Nagy L."/>
            <person name="Hibbett D."/>
            <person name="Henrissat B."/>
            <person name="Matheny P.B."/>
            <person name="Labbe J."/>
            <person name="Martin F."/>
        </authorList>
    </citation>
    <scope>NUCLEOTIDE SEQUENCE</scope>
    <source>
        <strain evidence="1">EC-137</strain>
    </source>
</reference>
<dbReference type="Proteomes" id="UP000814128">
    <property type="component" value="Unassembled WGS sequence"/>
</dbReference>
<proteinExistence type="predicted"/>
<name>A0ACB8QPF1_9AGAM</name>
<dbReference type="EMBL" id="MU273521">
    <property type="protein sequence ID" value="KAI0033368.1"/>
    <property type="molecule type" value="Genomic_DNA"/>
</dbReference>
<accession>A0ACB8QPF1</accession>
<sequence>MSLTQSEQVELSAMCMPPELLAYVFVLLNDSRDLGSASGCRYRSNAHPLAFSQVCRRWRAIALDCANLWTDIRTSSPEWVALALKRSKCSPLTMRVNSRSHLRALDLCRPSFDRTCLLDISFHPRGNTRESSRDELGLPSLSALFDVLSECDAPKLEELVMNWTEYTTLSGSDGVSFRDDIFRRTSLPCLRVLKLNICGIVLTPHSRLFVPTLTHLHLSIHPFPWTSLDSLLTFLGHMSLLEEVRLGHVSLPASSLLHAPSITLPRLQEFVLNGHPKVLASILYHVSGPLQRKLHLGITFGLGSEYPDDSDSARLPHSIDLFSMLVMEAFGGKRYHTARLSYLSDLGYDHQTELQFLGSTHSPAGTPHDIKVSFSHYISLHDQELMLSRFCDVLVLDDLEEVDIVTSEQLDLVAYINNVRSTLFSRLGFRAKHLSLSRNPAARMIFDNVINAAPHHTSALPHFPQVRSLTIRNVTGFMGQTCDPHPLFGALVTSYAVEQAADNDKRRLALVRCLVSEEMEDVLRANLRDDFVTCTESVRSPMHYIAPLPPSPSRHVPAKSIDPQTERRTGISGRRTVSNPVVERSDIECSASENTSRLLTSCLWMLVCCFGLGQLVPLLYGS</sequence>
<keyword evidence="2" id="KW-1185">Reference proteome</keyword>
<gene>
    <name evidence="1" type="ORF">K488DRAFT_69916</name>
</gene>
<evidence type="ECO:0000313" key="2">
    <source>
        <dbReference type="Proteomes" id="UP000814128"/>
    </source>
</evidence>